<evidence type="ECO:0000259" key="1">
    <source>
        <dbReference type="Pfam" id="PF13556"/>
    </source>
</evidence>
<proteinExistence type="predicted"/>
<name>A0ABR8Q2K4_9CLOT</name>
<organism evidence="2 3">
    <name type="scientific">Clostridium gallinarum</name>
    <dbReference type="NCBI Taxonomy" id="2762246"/>
    <lineage>
        <taxon>Bacteria</taxon>
        <taxon>Bacillati</taxon>
        <taxon>Bacillota</taxon>
        <taxon>Clostridia</taxon>
        <taxon>Eubacteriales</taxon>
        <taxon>Clostridiaceae</taxon>
        <taxon>Clostridium</taxon>
    </lineage>
</organism>
<dbReference type="PANTHER" id="PTHR33744">
    <property type="entry name" value="CARBOHYDRATE DIACID REGULATOR"/>
    <property type="match status" value="1"/>
</dbReference>
<accession>A0ABR8Q2K4</accession>
<dbReference type="RefSeq" id="WP_191749412.1">
    <property type="nucleotide sequence ID" value="NZ_JACSQZ010000014.1"/>
</dbReference>
<reference evidence="2 3" key="1">
    <citation type="submission" date="2020-08" db="EMBL/GenBank/DDBJ databases">
        <title>A Genomic Blueprint of the Chicken Gut Microbiome.</title>
        <authorList>
            <person name="Gilroy R."/>
            <person name="Ravi A."/>
            <person name="Getino M."/>
            <person name="Pursley I."/>
            <person name="Horton D.L."/>
            <person name="Alikhan N.-F."/>
            <person name="Baker D."/>
            <person name="Gharbi K."/>
            <person name="Hall N."/>
            <person name="Watson M."/>
            <person name="Adriaenssens E.M."/>
            <person name="Foster-Nyarko E."/>
            <person name="Jarju S."/>
            <person name="Secka A."/>
            <person name="Antonio M."/>
            <person name="Oren A."/>
            <person name="Chaudhuri R."/>
            <person name="La Ragione R.M."/>
            <person name="Hildebrand F."/>
            <person name="Pallen M.J."/>
        </authorList>
    </citation>
    <scope>NUCLEOTIDE SEQUENCE [LARGE SCALE GENOMIC DNA]</scope>
    <source>
        <strain evidence="2 3">Sa3CUN1</strain>
    </source>
</reference>
<dbReference type="Gene3D" id="1.10.10.2840">
    <property type="entry name" value="PucR C-terminal helix-turn-helix domain"/>
    <property type="match status" value="1"/>
</dbReference>
<dbReference type="InterPro" id="IPR042070">
    <property type="entry name" value="PucR_C-HTH_sf"/>
</dbReference>
<dbReference type="PANTHER" id="PTHR33744:SF15">
    <property type="entry name" value="CARBOHYDRATE DIACID REGULATOR"/>
    <property type="match status" value="1"/>
</dbReference>
<keyword evidence="3" id="KW-1185">Reference proteome</keyword>
<dbReference type="Pfam" id="PF13556">
    <property type="entry name" value="HTH_30"/>
    <property type="match status" value="1"/>
</dbReference>
<comment type="caution">
    <text evidence="2">The sequence shown here is derived from an EMBL/GenBank/DDBJ whole genome shotgun (WGS) entry which is preliminary data.</text>
</comment>
<gene>
    <name evidence="2" type="ORF">H9660_05770</name>
</gene>
<dbReference type="EMBL" id="JACSQZ010000014">
    <property type="protein sequence ID" value="MBD7914648.1"/>
    <property type="molecule type" value="Genomic_DNA"/>
</dbReference>
<dbReference type="InterPro" id="IPR051448">
    <property type="entry name" value="CdaR-like_regulators"/>
</dbReference>
<evidence type="ECO:0000313" key="3">
    <source>
        <dbReference type="Proteomes" id="UP000640335"/>
    </source>
</evidence>
<feature type="domain" description="PucR C-terminal helix-turn-helix" evidence="1">
    <location>
        <begin position="247"/>
        <end position="301"/>
    </location>
</feature>
<sequence length="317" mass="37624">MYGLKNSFKKISEEIQIPFKLTEKDGTIVANFLQENNSRLISSLINISTEELILETYEDYSNCINLLKCFLEQELSNVVKSKEEIILDITKGREFSDDILKEIIKYKPFKLILLYLEENHSNVLNLIKEKYIEEENIIVVQDEYILIISKNDISNEKINMLFKLLRNNGVERLYISYCKINEYKQLKEKFSHLKDNIEICKKYNLTSKVYSENSLLLEKIINTISDEEVSKVYKQYNDLFSKLEPELIRTIEIFFSEGLKVSESADKLYIHRNTLFYRIDKVKKLINYDISNFNEAIEFKILFLLWKEALYNNRVSN</sequence>
<evidence type="ECO:0000313" key="2">
    <source>
        <dbReference type="EMBL" id="MBD7914648.1"/>
    </source>
</evidence>
<protein>
    <submittedName>
        <fullName evidence="2">Helix-turn-helix domain-containing protein</fullName>
    </submittedName>
</protein>
<dbReference type="Proteomes" id="UP000640335">
    <property type="component" value="Unassembled WGS sequence"/>
</dbReference>
<dbReference type="InterPro" id="IPR025736">
    <property type="entry name" value="PucR_C-HTH_dom"/>
</dbReference>